<keyword evidence="1" id="KW-0812">Transmembrane</keyword>
<feature type="transmembrane region" description="Helical" evidence="1">
    <location>
        <begin position="12"/>
        <end position="31"/>
    </location>
</feature>
<dbReference type="Proteomes" id="UP000681967">
    <property type="component" value="Unassembled WGS sequence"/>
</dbReference>
<protein>
    <submittedName>
        <fullName evidence="3">Uncharacterized protein</fullName>
    </submittedName>
</protein>
<reference evidence="3" key="1">
    <citation type="submission" date="2021-02" db="EMBL/GenBank/DDBJ databases">
        <authorList>
            <person name="Nowell W R."/>
        </authorList>
    </citation>
    <scope>NUCLEOTIDE SEQUENCE</scope>
</reference>
<proteinExistence type="predicted"/>
<evidence type="ECO:0000313" key="4">
    <source>
        <dbReference type="Proteomes" id="UP000681967"/>
    </source>
</evidence>
<accession>A0A8S3C1A0</accession>
<keyword evidence="1" id="KW-1133">Transmembrane helix</keyword>
<feature type="non-terminal residue" evidence="3">
    <location>
        <position position="237"/>
    </location>
</feature>
<gene>
    <name evidence="3" type="ORF">BYL167_LOCUS49646</name>
    <name evidence="2" type="ORF">GIL414_LOCUS48343</name>
</gene>
<sequence length="237" mass="28108">MLRFFFRYGWNKLHCIFIVLLFLVVLFIYTFSRENLSKTTIKISLTSSSPIQSSSIRTHDFRLYPESRSFLEYNRIQINNIDQSMFNFNKSEADEKKDYSNVIEYSESKFRSATIPIIWLDEYGDVHWNRAAQYETLYYLLAKQFPNDNISTCLTRQLIILEQWPMGFFSRHHCLIEHFGQTLYSPSMTLLTPRRLGVSNAGVEDFQNEGILRYYQSMSLCSSYLHHPTLKSLHDRI</sequence>
<comment type="caution">
    <text evidence="3">The sequence shown here is derived from an EMBL/GenBank/DDBJ whole genome shotgun (WGS) entry which is preliminary data.</text>
</comment>
<dbReference type="EMBL" id="CAJOBJ010156322">
    <property type="protein sequence ID" value="CAF4828435.1"/>
    <property type="molecule type" value="Genomic_DNA"/>
</dbReference>
<name>A0A8S3C1A0_9BILA</name>
<evidence type="ECO:0000256" key="1">
    <source>
        <dbReference type="SAM" id="Phobius"/>
    </source>
</evidence>
<dbReference type="Proteomes" id="UP000681720">
    <property type="component" value="Unassembled WGS sequence"/>
</dbReference>
<dbReference type="EMBL" id="CAJOBH010148226">
    <property type="protein sequence ID" value="CAF4836110.1"/>
    <property type="molecule type" value="Genomic_DNA"/>
</dbReference>
<evidence type="ECO:0000313" key="2">
    <source>
        <dbReference type="EMBL" id="CAF4828435.1"/>
    </source>
</evidence>
<evidence type="ECO:0000313" key="3">
    <source>
        <dbReference type="EMBL" id="CAF4836110.1"/>
    </source>
</evidence>
<dbReference type="AlphaFoldDB" id="A0A8S3C1A0"/>
<organism evidence="3 4">
    <name type="scientific">Rotaria magnacalcarata</name>
    <dbReference type="NCBI Taxonomy" id="392030"/>
    <lineage>
        <taxon>Eukaryota</taxon>
        <taxon>Metazoa</taxon>
        <taxon>Spiralia</taxon>
        <taxon>Gnathifera</taxon>
        <taxon>Rotifera</taxon>
        <taxon>Eurotatoria</taxon>
        <taxon>Bdelloidea</taxon>
        <taxon>Philodinida</taxon>
        <taxon>Philodinidae</taxon>
        <taxon>Rotaria</taxon>
    </lineage>
</organism>
<keyword evidence="1" id="KW-0472">Membrane</keyword>